<protein>
    <submittedName>
        <fullName evidence="1">Uncharacterized protein</fullName>
    </submittedName>
</protein>
<dbReference type="AlphaFoldDB" id="A0A0G1JII2"/>
<evidence type="ECO:0000313" key="2">
    <source>
        <dbReference type="Proteomes" id="UP000034835"/>
    </source>
</evidence>
<reference evidence="1 2" key="1">
    <citation type="journal article" date="2015" name="Nature">
        <title>rRNA introns, odd ribosomes, and small enigmatic genomes across a large radiation of phyla.</title>
        <authorList>
            <person name="Brown C.T."/>
            <person name="Hug L.A."/>
            <person name="Thomas B.C."/>
            <person name="Sharon I."/>
            <person name="Castelle C.J."/>
            <person name="Singh A."/>
            <person name="Wilkins M.J."/>
            <person name="Williams K.H."/>
            <person name="Banfield J.F."/>
        </authorList>
    </citation>
    <scope>NUCLEOTIDE SEQUENCE [LARGE SCALE GENOMIC DNA]</scope>
</reference>
<dbReference type="Proteomes" id="UP000034835">
    <property type="component" value="Unassembled WGS sequence"/>
</dbReference>
<sequence length="117" mass="13669">MSRRWQKVWVFVALLFVLLVGNEILNTSRTDAVIGEVHHQRERQIEVGMKPFTGWRGRLTANKYLIAVDKITKRVLETVDLNIIFFAGHPNERVGIVEHERVAWFLFPIFIWGVLTL</sequence>
<proteinExistence type="predicted"/>
<dbReference type="EMBL" id="LCJG01000067">
    <property type="protein sequence ID" value="KKT71431.1"/>
    <property type="molecule type" value="Genomic_DNA"/>
</dbReference>
<organism evidence="1 2">
    <name type="scientific">Candidatus Collierbacteria bacterium GW2011_GWB1_44_6</name>
    <dbReference type="NCBI Taxonomy" id="1618384"/>
    <lineage>
        <taxon>Bacteria</taxon>
        <taxon>Candidatus Collieribacteriota</taxon>
    </lineage>
</organism>
<feature type="non-terminal residue" evidence="1">
    <location>
        <position position="117"/>
    </location>
</feature>
<evidence type="ECO:0000313" key="1">
    <source>
        <dbReference type="EMBL" id="KKT71431.1"/>
    </source>
</evidence>
<gene>
    <name evidence="1" type="ORF">UW68_C0067G0001</name>
</gene>
<comment type="caution">
    <text evidence="1">The sequence shown here is derived from an EMBL/GenBank/DDBJ whole genome shotgun (WGS) entry which is preliminary data.</text>
</comment>
<accession>A0A0G1JII2</accession>
<name>A0A0G1JII2_9BACT</name>